<evidence type="ECO:0000256" key="9">
    <source>
        <dbReference type="SAM" id="Coils"/>
    </source>
</evidence>
<dbReference type="InterPro" id="IPR003594">
    <property type="entry name" value="HATPase_dom"/>
</dbReference>
<dbReference type="Pfam" id="PF02518">
    <property type="entry name" value="HATPase_c"/>
    <property type="match status" value="1"/>
</dbReference>
<name>A0ABR7SWE4_HELCL</name>
<dbReference type="SUPFAM" id="SSF55874">
    <property type="entry name" value="ATPase domain of HSP90 chaperone/DNA topoisomerase II/histidine kinase"/>
    <property type="match status" value="1"/>
</dbReference>
<dbReference type="CDD" id="cd00082">
    <property type="entry name" value="HisKA"/>
    <property type="match status" value="1"/>
</dbReference>
<dbReference type="Proteomes" id="UP000617402">
    <property type="component" value="Unassembled WGS sequence"/>
</dbReference>
<dbReference type="PRINTS" id="PR00344">
    <property type="entry name" value="BCTRLSENSOR"/>
</dbReference>
<keyword evidence="4" id="KW-0808">Transferase</keyword>
<keyword evidence="7" id="KW-0067">ATP-binding</keyword>
<dbReference type="Pfam" id="PF08448">
    <property type="entry name" value="PAS_4"/>
    <property type="match status" value="1"/>
</dbReference>
<evidence type="ECO:0000256" key="4">
    <source>
        <dbReference type="ARBA" id="ARBA00022679"/>
    </source>
</evidence>
<evidence type="ECO:0000256" key="7">
    <source>
        <dbReference type="ARBA" id="ARBA00022840"/>
    </source>
</evidence>
<keyword evidence="14" id="KW-1185">Reference proteome</keyword>
<feature type="domain" description="PAC" evidence="12">
    <location>
        <begin position="112"/>
        <end position="164"/>
    </location>
</feature>
<organism evidence="13 14">
    <name type="scientific">Heliobacterium chlorum</name>
    <dbReference type="NCBI Taxonomy" id="2698"/>
    <lineage>
        <taxon>Bacteria</taxon>
        <taxon>Bacillati</taxon>
        <taxon>Bacillota</taxon>
        <taxon>Clostridia</taxon>
        <taxon>Eubacteriales</taxon>
        <taxon>Heliobacteriaceae</taxon>
        <taxon>Heliobacterium</taxon>
    </lineage>
</organism>
<dbReference type="SMART" id="SM00387">
    <property type="entry name" value="HATPase_c"/>
    <property type="match status" value="1"/>
</dbReference>
<evidence type="ECO:0000256" key="5">
    <source>
        <dbReference type="ARBA" id="ARBA00022741"/>
    </source>
</evidence>
<dbReference type="InterPro" id="IPR036890">
    <property type="entry name" value="HATPase_C_sf"/>
</dbReference>
<dbReference type="SMART" id="SM00091">
    <property type="entry name" value="PAS"/>
    <property type="match status" value="2"/>
</dbReference>
<dbReference type="NCBIfam" id="TIGR00229">
    <property type="entry name" value="sensory_box"/>
    <property type="match status" value="2"/>
</dbReference>
<dbReference type="PROSITE" id="PS50112">
    <property type="entry name" value="PAS"/>
    <property type="match status" value="1"/>
</dbReference>
<evidence type="ECO:0000313" key="14">
    <source>
        <dbReference type="Proteomes" id="UP000617402"/>
    </source>
</evidence>
<gene>
    <name evidence="13" type="ORF">H1S01_00025</name>
</gene>
<keyword evidence="6" id="KW-0418">Kinase</keyword>
<dbReference type="PROSITE" id="PS50113">
    <property type="entry name" value="PAC"/>
    <property type="match status" value="1"/>
</dbReference>
<dbReference type="Gene3D" id="3.30.565.10">
    <property type="entry name" value="Histidine kinase-like ATPase, C-terminal domain"/>
    <property type="match status" value="1"/>
</dbReference>
<dbReference type="Gene3D" id="3.30.450.20">
    <property type="entry name" value="PAS domain"/>
    <property type="match status" value="2"/>
</dbReference>
<dbReference type="PROSITE" id="PS50109">
    <property type="entry name" value="HIS_KIN"/>
    <property type="match status" value="1"/>
</dbReference>
<evidence type="ECO:0000313" key="13">
    <source>
        <dbReference type="EMBL" id="MBC9782893.1"/>
    </source>
</evidence>
<dbReference type="PANTHER" id="PTHR43065:SF46">
    <property type="entry name" value="C4-DICARBOXYLATE TRANSPORT SENSOR PROTEIN DCTB"/>
    <property type="match status" value="1"/>
</dbReference>
<dbReference type="Pfam" id="PF13426">
    <property type="entry name" value="PAS_9"/>
    <property type="match status" value="1"/>
</dbReference>
<proteinExistence type="predicted"/>
<comment type="catalytic activity">
    <reaction evidence="1">
        <text>ATP + protein L-histidine = ADP + protein N-phospho-L-histidine.</text>
        <dbReference type="EC" id="2.7.13.3"/>
    </reaction>
</comment>
<dbReference type="EMBL" id="JACVHF010000001">
    <property type="protein sequence ID" value="MBC9782893.1"/>
    <property type="molecule type" value="Genomic_DNA"/>
</dbReference>
<evidence type="ECO:0000256" key="1">
    <source>
        <dbReference type="ARBA" id="ARBA00000085"/>
    </source>
</evidence>
<sequence length="524" mass="60319">MDMNLKSREQLIEELGHLQKEHNDLLFKYQTNTLIIENKRNALNTLLDIIPDLIFLKDTNGVYVNCNQSFCDFIGLDKSNIIGKTDYDILPNKLAEFFRQKDNLVLSTKTSKKNEECLIYPNGKEILVETIKTPYFGDDGNMIGLIGVSRDITEYRRNLDALEQDIKEKERMTEELRKSEERFMKAFQHSPTMITINSLQDGRFIDVNLKWIEVMGYCSHDVIGRLPIELDFHITTENYVSMVDKVKKIGRFTNERLNLRSKDRRDVICLVSGEPIEIKGEQCLLLNLIDMTEYYNLESELIRLERLNLIGQLAAGLGHEIRNPLQTVRGFLQLLQNKYKNEKEYYDLMISELDRTNYIITEFLSLSKNRPDNPKLLNINNLLNMIFPLIQSKAFLEDKDVRLELQAAKDIYGDEKELKQLILNLAQNGIEAMKPTKVLTINTFEDESNLILAVKDQGRGIEPEIFSKLGTPFVTSRANGTGLGLAVCYSIAERHNARIEVETSSAGTTFYVKFPIKFDTGKTQ</sequence>
<dbReference type="InterPro" id="IPR013656">
    <property type="entry name" value="PAS_4"/>
</dbReference>
<dbReference type="InterPro" id="IPR004358">
    <property type="entry name" value="Sig_transdc_His_kin-like_C"/>
</dbReference>
<evidence type="ECO:0000259" key="12">
    <source>
        <dbReference type="PROSITE" id="PS50113"/>
    </source>
</evidence>
<keyword evidence="8" id="KW-0902">Two-component regulatory system</keyword>
<protein>
    <recommendedName>
        <fullName evidence="2">histidine kinase</fullName>
        <ecNumber evidence="2">2.7.13.3</ecNumber>
    </recommendedName>
</protein>
<feature type="domain" description="Histidine kinase" evidence="10">
    <location>
        <begin position="316"/>
        <end position="518"/>
    </location>
</feature>
<evidence type="ECO:0000256" key="3">
    <source>
        <dbReference type="ARBA" id="ARBA00022553"/>
    </source>
</evidence>
<dbReference type="InterPro" id="IPR005467">
    <property type="entry name" value="His_kinase_dom"/>
</dbReference>
<feature type="coiled-coil region" evidence="9">
    <location>
        <begin position="145"/>
        <end position="182"/>
    </location>
</feature>
<dbReference type="EC" id="2.7.13.3" evidence="2"/>
<evidence type="ECO:0000256" key="6">
    <source>
        <dbReference type="ARBA" id="ARBA00022777"/>
    </source>
</evidence>
<dbReference type="SMART" id="SM00388">
    <property type="entry name" value="HisKA"/>
    <property type="match status" value="1"/>
</dbReference>
<dbReference type="InterPro" id="IPR000014">
    <property type="entry name" value="PAS"/>
</dbReference>
<keyword evidence="5" id="KW-0547">Nucleotide-binding</keyword>
<keyword evidence="3" id="KW-0597">Phosphoprotein</keyword>
<accession>A0ABR7SWE4</accession>
<dbReference type="PANTHER" id="PTHR43065">
    <property type="entry name" value="SENSOR HISTIDINE KINASE"/>
    <property type="match status" value="1"/>
</dbReference>
<dbReference type="InterPro" id="IPR003661">
    <property type="entry name" value="HisK_dim/P_dom"/>
</dbReference>
<dbReference type="Pfam" id="PF00512">
    <property type="entry name" value="HisKA"/>
    <property type="match status" value="1"/>
</dbReference>
<evidence type="ECO:0000259" key="11">
    <source>
        <dbReference type="PROSITE" id="PS50112"/>
    </source>
</evidence>
<evidence type="ECO:0000256" key="2">
    <source>
        <dbReference type="ARBA" id="ARBA00012438"/>
    </source>
</evidence>
<evidence type="ECO:0000256" key="8">
    <source>
        <dbReference type="ARBA" id="ARBA00023012"/>
    </source>
</evidence>
<dbReference type="SUPFAM" id="SSF47384">
    <property type="entry name" value="Homodimeric domain of signal transducing histidine kinase"/>
    <property type="match status" value="1"/>
</dbReference>
<dbReference type="InterPro" id="IPR036097">
    <property type="entry name" value="HisK_dim/P_sf"/>
</dbReference>
<dbReference type="InterPro" id="IPR035965">
    <property type="entry name" value="PAS-like_dom_sf"/>
</dbReference>
<feature type="domain" description="PAS" evidence="11">
    <location>
        <begin position="39"/>
        <end position="102"/>
    </location>
</feature>
<reference evidence="13 14" key="1">
    <citation type="submission" date="2020-07" db="EMBL/GenBank/DDBJ databases">
        <title>Draft whole-genome sequence of Heliobacterium chlorum DSM 3682, type strain.</title>
        <authorList>
            <person name="Kyndt J.A."/>
            <person name="Meyer T.E."/>
            <person name="Imhoff J.F."/>
        </authorList>
    </citation>
    <scope>NUCLEOTIDE SEQUENCE [LARGE SCALE GENOMIC DNA]</scope>
    <source>
        <strain evidence="13 14">DSM 3682</strain>
    </source>
</reference>
<dbReference type="InterPro" id="IPR000700">
    <property type="entry name" value="PAS-assoc_C"/>
</dbReference>
<comment type="caution">
    <text evidence="13">The sequence shown here is derived from an EMBL/GenBank/DDBJ whole genome shotgun (WGS) entry which is preliminary data.</text>
</comment>
<dbReference type="SUPFAM" id="SSF55785">
    <property type="entry name" value="PYP-like sensor domain (PAS domain)"/>
    <property type="match status" value="2"/>
</dbReference>
<dbReference type="CDD" id="cd00130">
    <property type="entry name" value="PAS"/>
    <property type="match status" value="2"/>
</dbReference>
<evidence type="ECO:0000259" key="10">
    <source>
        <dbReference type="PROSITE" id="PS50109"/>
    </source>
</evidence>
<dbReference type="Gene3D" id="1.10.287.130">
    <property type="match status" value="1"/>
</dbReference>
<keyword evidence="9" id="KW-0175">Coiled coil</keyword>